<dbReference type="InterPro" id="IPR036282">
    <property type="entry name" value="Glutathione-S-Trfase_C_sf"/>
</dbReference>
<comment type="caution">
    <text evidence="3">The sequence shown here is derived from an EMBL/GenBank/DDBJ whole genome shotgun (WGS) entry which is preliminary data.</text>
</comment>
<dbReference type="InterPro" id="IPR010987">
    <property type="entry name" value="Glutathione-S-Trfase_C-like"/>
</dbReference>
<dbReference type="Gene3D" id="3.40.30.10">
    <property type="entry name" value="Glutaredoxin"/>
    <property type="match status" value="1"/>
</dbReference>
<dbReference type="AlphaFoldDB" id="A0A9X3E4Q3"/>
<sequence length="206" mass="23274">MAAEYTLYSMQFSGNCYKPRLAMHELGIPFRIVDFQKGAGQTTSPEFLALNPNAQVPLLVLPDGRPLAESNAMLLHLAEGSDLIPTDAYDRAICYQWLFFEQYSHEPVIAVARNWLTYIPGGRETMAHRIDEWQQKGNRVLAIMDQFLAQHAFFGGPAFSIADIALYAYTHVASEADYDLDRYPAIVAWLARVAARPRHVGLDWRP</sequence>
<dbReference type="CDD" id="cd03056">
    <property type="entry name" value="GST_N_4"/>
    <property type="match status" value="1"/>
</dbReference>
<dbReference type="EMBL" id="JAPKNK010000012">
    <property type="protein sequence ID" value="MCX5571764.1"/>
    <property type="molecule type" value="Genomic_DNA"/>
</dbReference>
<dbReference type="SUPFAM" id="SSF47616">
    <property type="entry name" value="GST C-terminal domain-like"/>
    <property type="match status" value="1"/>
</dbReference>
<dbReference type="PROSITE" id="PS50404">
    <property type="entry name" value="GST_NTER"/>
    <property type="match status" value="1"/>
</dbReference>
<dbReference type="RefSeq" id="WP_266340727.1">
    <property type="nucleotide sequence ID" value="NZ_JAPKNK010000012.1"/>
</dbReference>
<dbReference type="InterPro" id="IPR036249">
    <property type="entry name" value="Thioredoxin-like_sf"/>
</dbReference>
<dbReference type="Pfam" id="PF00043">
    <property type="entry name" value="GST_C"/>
    <property type="match status" value="1"/>
</dbReference>
<accession>A0A9X3E4Q3</accession>
<dbReference type="Proteomes" id="UP001144805">
    <property type="component" value="Unassembled WGS sequence"/>
</dbReference>
<dbReference type="InterPro" id="IPR004045">
    <property type="entry name" value="Glutathione_S-Trfase_N"/>
</dbReference>
<evidence type="ECO:0000259" key="2">
    <source>
        <dbReference type="PROSITE" id="PS50405"/>
    </source>
</evidence>
<dbReference type="PANTHER" id="PTHR44051:SF2">
    <property type="entry name" value="HYPOTHETICAL GLUTATHIONE S-TRANSFERASE LIKE PROTEIN"/>
    <property type="match status" value="1"/>
</dbReference>
<dbReference type="Gene3D" id="1.20.1050.10">
    <property type="match status" value="1"/>
</dbReference>
<dbReference type="PANTHER" id="PTHR44051">
    <property type="entry name" value="GLUTATHIONE S-TRANSFERASE-RELATED"/>
    <property type="match status" value="1"/>
</dbReference>
<dbReference type="SUPFAM" id="SSF52833">
    <property type="entry name" value="Thioredoxin-like"/>
    <property type="match status" value="1"/>
</dbReference>
<proteinExistence type="predicted"/>
<feature type="domain" description="GST N-terminal" evidence="1">
    <location>
        <begin position="3"/>
        <end position="85"/>
    </location>
</feature>
<keyword evidence="4" id="KW-1185">Reference proteome</keyword>
<dbReference type="SFLD" id="SFLDG01151">
    <property type="entry name" value="Main.2:_Nu-like"/>
    <property type="match status" value="1"/>
</dbReference>
<gene>
    <name evidence="3" type="ORF">OSH07_21375</name>
</gene>
<dbReference type="InterPro" id="IPR040079">
    <property type="entry name" value="Glutathione_S-Trfase"/>
</dbReference>
<dbReference type="Pfam" id="PF13409">
    <property type="entry name" value="GST_N_2"/>
    <property type="match status" value="1"/>
</dbReference>
<reference evidence="3" key="1">
    <citation type="submission" date="2022-11" db="EMBL/GenBank/DDBJ databases">
        <title>Biodiversity and phylogenetic relationships of bacteria.</title>
        <authorList>
            <person name="Machado R.A.R."/>
            <person name="Bhat A."/>
            <person name="Loulou A."/>
            <person name="Kallel S."/>
        </authorList>
    </citation>
    <scope>NUCLEOTIDE SEQUENCE</scope>
    <source>
        <strain evidence="3">K-TC2</strain>
    </source>
</reference>
<evidence type="ECO:0000313" key="3">
    <source>
        <dbReference type="EMBL" id="MCX5571764.1"/>
    </source>
</evidence>
<dbReference type="SFLD" id="SFLDG00358">
    <property type="entry name" value="Main_(cytGST)"/>
    <property type="match status" value="1"/>
</dbReference>
<organism evidence="3 4">
    <name type="scientific">Kaistia nematophila</name>
    <dbReference type="NCBI Taxonomy" id="2994654"/>
    <lineage>
        <taxon>Bacteria</taxon>
        <taxon>Pseudomonadati</taxon>
        <taxon>Pseudomonadota</taxon>
        <taxon>Alphaproteobacteria</taxon>
        <taxon>Hyphomicrobiales</taxon>
        <taxon>Kaistiaceae</taxon>
        <taxon>Kaistia</taxon>
    </lineage>
</organism>
<dbReference type="PROSITE" id="PS50405">
    <property type="entry name" value="GST_CTER"/>
    <property type="match status" value="1"/>
</dbReference>
<feature type="domain" description="GST C-terminal" evidence="2">
    <location>
        <begin position="87"/>
        <end position="206"/>
    </location>
</feature>
<protein>
    <submittedName>
        <fullName evidence="3">Glutathione S-transferase family protein</fullName>
    </submittedName>
</protein>
<dbReference type="InterPro" id="IPR004046">
    <property type="entry name" value="GST_C"/>
</dbReference>
<name>A0A9X3E4Q3_9HYPH</name>
<dbReference type="SFLD" id="SFLDS00019">
    <property type="entry name" value="Glutathione_Transferase_(cytos"/>
    <property type="match status" value="1"/>
</dbReference>
<evidence type="ECO:0000313" key="4">
    <source>
        <dbReference type="Proteomes" id="UP001144805"/>
    </source>
</evidence>
<evidence type="ECO:0000259" key="1">
    <source>
        <dbReference type="PROSITE" id="PS50404"/>
    </source>
</evidence>